<dbReference type="EMBL" id="MT141562">
    <property type="protein sequence ID" value="QJA43206.1"/>
    <property type="molecule type" value="Genomic_DNA"/>
</dbReference>
<name>A0A6H1Z5Q7_9ZZZZ</name>
<evidence type="ECO:0000313" key="1">
    <source>
        <dbReference type="EMBL" id="QJA43206.1"/>
    </source>
</evidence>
<reference evidence="1" key="1">
    <citation type="submission" date="2020-03" db="EMBL/GenBank/DDBJ databases">
        <title>The deep terrestrial virosphere.</title>
        <authorList>
            <person name="Holmfeldt K."/>
            <person name="Nilsson E."/>
            <person name="Simone D."/>
            <person name="Lopez-Fernandez M."/>
            <person name="Wu X."/>
            <person name="de Brujin I."/>
            <person name="Lundin D."/>
            <person name="Andersson A."/>
            <person name="Bertilsson S."/>
            <person name="Dopson M."/>
        </authorList>
    </citation>
    <scope>NUCLEOTIDE SEQUENCE</scope>
    <source>
        <strain evidence="2">MM415A00275</strain>
        <strain evidence="1">MM415B00324</strain>
    </source>
</reference>
<accession>A0A6H1Z5Q7</accession>
<sequence length="290" mass="32947">MSTTTIQQAIAYGIGEGAMVADATMLSYCLRWANNSCREIFLRYRFKNLRTRSIFRTTHGQQTYQAPTDFSGFLTLKDESNDQIVAQITPEELQRLQSQTLVSDEDVTVSSAVAVDLDNTAIQQYSETVTNTAGTTTYVRDTDYTMDYVAGTITMLAGGSLVTATEYHISYLYLPEGKPTHFCMEFDINTNLYLFRMYPTPDATYIGSMLYLAMPSVLSGSVNPMWDQFEFCLERGGIYYGAVETVLDPQKRMEFKQHYENSIQALIQLDLELVPKRNTIPMIMRKSDYK</sequence>
<dbReference type="EMBL" id="MT142512">
    <property type="protein sequence ID" value="QJA83509.1"/>
    <property type="molecule type" value="Genomic_DNA"/>
</dbReference>
<gene>
    <name evidence="2" type="ORF">MM415A00275_0014</name>
    <name evidence="1" type="ORF">MM415B00324_0036</name>
</gene>
<evidence type="ECO:0000313" key="2">
    <source>
        <dbReference type="EMBL" id="QJA83509.1"/>
    </source>
</evidence>
<proteinExistence type="predicted"/>
<dbReference type="AlphaFoldDB" id="A0A6H1Z5Q7"/>
<protein>
    <submittedName>
        <fullName evidence="1">Uncharacterized protein</fullName>
    </submittedName>
</protein>
<organism evidence="1">
    <name type="scientific">viral metagenome</name>
    <dbReference type="NCBI Taxonomy" id="1070528"/>
    <lineage>
        <taxon>unclassified sequences</taxon>
        <taxon>metagenomes</taxon>
        <taxon>organismal metagenomes</taxon>
    </lineage>
</organism>